<feature type="non-terminal residue" evidence="1">
    <location>
        <position position="66"/>
    </location>
</feature>
<reference evidence="1" key="1">
    <citation type="journal article" date="2023" name="IScience">
        <title>Live-bearing cockroach genome reveals convergent evolutionary mechanisms linked to viviparity in insects and beyond.</title>
        <authorList>
            <person name="Fouks B."/>
            <person name="Harrison M.C."/>
            <person name="Mikhailova A.A."/>
            <person name="Marchal E."/>
            <person name="English S."/>
            <person name="Carruthers M."/>
            <person name="Jennings E.C."/>
            <person name="Chiamaka E.L."/>
            <person name="Frigard R.A."/>
            <person name="Pippel M."/>
            <person name="Attardo G.M."/>
            <person name="Benoit J.B."/>
            <person name="Bornberg-Bauer E."/>
            <person name="Tobe S.S."/>
        </authorList>
    </citation>
    <scope>NUCLEOTIDE SEQUENCE</scope>
    <source>
        <strain evidence="1">Stay&amp;Tobe</strain>
    </source>
</reference>
<dbReference type="AlphaFoldDB" id="A0AAD7Z726"/>
<keyword evidence="2" id="KW-1185">Reference proteome</keyword>
<dbReference type="EMBL" id="JASPKZ010010220">
    <property type="protein sequence ID" value="KAJ9575148.1"/>
    <property type="molecule type" value="Genomic_DNA"/>
</dbReference>
<protein>
    <submittedName>
        <fullName evidence="1">Uncharacterized protein</fullName>
    </submittedName>
</protein>
<sequence length="66" mass="7707">CSGGNVCYYIGQRINYVSLRLYRGYKFRNSRLQPVFTVKQNYGCSFMLKIPTSDCFKVYIMVVDTT</sequence>
<gene>
    <name evidence="1" type="ORF">L9F63_025903</name>
</gene>
<accession>A0AAD7Z726</accession>
<evidence type="ECO:0000313" key="1">
    <source>
        <dbReference type="EMBL" id="KAJ9575148.1"/>
    </source>
</evidence>
<organism evidence="1 2">
    <name type="scientific">Diploptera punctata</name>
    <name type="common">Pacific beetle cockroach</name>
    <dbReference type="NCBI Taxonomy" id="6984"/>
    <lineage>
        <taxon>Eukaryota</taxon>
        <taxon>Metazoa</taxon>
        <taxon>Ecdysozoa</taxon>
        <taxon>Arthropoda</taxon>
        <taxon>Hexapoda</taxon>
        <taxon>Insecta</taxon>
        <taxon>Pterygota</taxon>
        <taxon>Neoptera</taxon>
        <taxon>Polyneoptera</taxon>
        <taxon>Dictyoptera</taxon>
        <taxon>Blattodea</taxon>
        <taxon>Blaberoidea</taxon>
        <taxon>Blaberidae</taxon>
        <taxon>Diplopterinae</taxon>
        <taxon>Diploptera</taxon>
    </lineage>
</organism>
<reference evidence="1" key="2">
    <citation type="submission" date="2023-05" db="EMBL/GenBank/DDBJ databases">
        <authorList>
            <person name="Fouks B."/>
        </authorList>
    </citation>
    <scope>NUCLEOTIDE SEQUENCE</scope>
    <source>
        <strain evidence="1">Stay&amp;Tobe</strain>
        <tissue evidence="1">Testes</tissue>
    </source>
</reference>
<name>A0AAD7Z726_DIPPU</name>
<evidence type="ECO:0000313" key="2">
    <source>
        <dbReference type="Proteomes" id="UP001233999"/>
    </source>
</evidence>
<dbReference type="Proteomes" id="UP001233999">
    <property type="component" value="Unassembled WGS sequence"/>
</dbReference>
<feature type="non-terminal residue" evidence="1">
    <location>
        <position position="1"/>
    </location>
</feature>
<proteinExistence type="predicted"/>
<comment type="caution">
    <text evidence="1">The sequence shown here is derived from an EMBL/GenBank/DDBJ whole genome shotgun (WGS) entry which is preliminary data.</text>
</comment>